<organism evidence="2 3">
    <name type="scientific">Ureibacillus yapensis</name>
    <dbReference type="NCBI Taxonomy" id="2304605"/>
    <lineage>
        <taxon>Bacteria</taxon>
        <taxon>Bacillati</taxon>
        <taxon>Bacillota</taxon>
        <taxon>Bacilli</taxon>
        <taxon>Bacillales</taxon>
        <taxon>Caryophanaceae</taxon>
        <taxon>Ureibacillus</taxon>
    </lineage>
</organism>
<name>A0A396S691_9BACL</name>
<feature type="transmembrane region" description="Helical" evidence="1">
    <location>
        <begin position="53"/>
        <end position="75"/>
    </location>
</feature>
<dbReference type="Proteomes" id="UP000265692">
    <property type="component" value="Unassembled WGS sequence"/>
</dbReference>
<feature type="transmembrane region" description="Helical" evidence="1">
    <location>
        <begin position="20"/>
        <end position="41"/>
    </location>
</feature>
<protein>
    <submittedName>
        <fullName evidence="2">Uncharacterized protein</fullName>
    </submittedName>
</protein>
<keyword evidence="1" id="KW-1133">Transmembrane helix</keyword>
<dbReference type="AlphaFoldDB" id="A0A396S691"/>
<keyword evidence="1" id="KW-0472">Membrane</keyword>
<gene>
    <name evidence="2" type="ORF">D1B33_12060</name>
</gene>
<keyword evidence="3" id="KW-1185">Reference proteome</keyword>
<comment type="caution">
    <text evidence="2">The sequence shown here is derived from an EMBL/GenBank/DDBJ whole genome shotgun (WGS) entry which is preliminary data.</text>
</comment>
<sequence>MYLFMSKPNKPSTAGESIFLFISILINMLTLPLAFFIGVMATDSPDSGMKEMILAFLFVQGIPLLLFAGSLFLFISRIRENRKNERSFNRKNGE</sequence>
<evidence type="ECO:0000313" key="2">
    <source>
        <dbReference type="EMBL" id="RHW35831.1"/>
    </source>
</evidence>
<accession>A0A396S691</accession>
<proteinExistence type="predicted"/>
<reference evidence="2 3" key="1">
    <citation type="submission" date="2018-08" db="EMBL/GenBank/DDBJ databases">
        <title>Lysinibacillus sp. YLB-03 draft genome sequence.</title>
        <authorList>
            <person name="Yu L."/>
        </authorList>
    </citation>
    <scope>NUCLEOTIDE SEQUENCE [LARGE SCALE GENOMIC DNA]</scope>
    <source>
        <strain evidence="2 3">YLB-03</strain>
    </source>
</reference>
<keyword evidence="1" id="KW-0812">Transmembrane</keyword>
<dbReference type="EMBL" id="QWEI01000006">
    <property type="protein sequence ID" value="RHW35831.1"/>
    <property type="molecule type" value="Genomic_DNA"/>
</dbReference>
<evidence type="ECO:0000256" key="1">
    <source>
        <dbReference type="SAM" id="Phobius"/>
    </source>
</evidence>
<evidence type="ECO:0000313" key="3">
    <source>
        <dbReference type="Proteomes" id="UP000265692"/>
    </source>
</evidence>